<dbReference type="InterPro" id="IPR036397">
    <property type="entry name" value="RNaseH_sf"/>
</dbReference>
<keyword evidence="3" id="KW-0862">Zinc</keyword>
<dbReference type="RefSeq" id="XP_062715679.1">
    <property type="nucleotide sequence ID" value="XM_062859695.1"/>
</dbReference>
<dbReference type="PROSITE" id="PS50016">
    <property type="entry name" value="ZF_PHD_2"/>
    <property type="match status" value="1"/>
</dbReference>
<dbReference type="Gene3D" id="3.30.70.270">
    <property type="match status" value="1"/>
</dbReference>
<dbReference type="SMART" id="SM00249">
    <property type="entry name" value="PHD"/>
    <property type="match status" value="1"/>
</dbReference>
<dbReference type="InterPro" id="IPR041588">
    <property type="entry name" value="Integrase_H2C2"/>
</dbReference>
<dbReference type="Pfam" id="PF03564">
    <property type="entry name" value="DUF1759"/>
    <property type="match status" value="1"/>
</dbReference>
<protein>
    <submittedName>
        <fullName evidence="8">Uncharacterized protein</fullName>
    </submittedName>
</protein>
<dbReference type="InterPro" id="IPR043128">
    <property type="entry name" value="Rev_trsase/Diguanyl_cyclase"/>
</dbReference>
<dbReference type="CDD" id="cd01644">
    <property type="entry name" value="RT_pepA17"/>
    <property type="match status" value="1"/>
</dbReference>
<reference evidence="8" key="2">
    <citation type="submission" date="2025-05" db="UniProtKB">
        <authorList>
            <consortium name="EnsemblMetazoa"/>
        </authorList>
    </citation>
    <scope>IDENTIFICATION</scope>
    <source>
        <strain evidence="8">Foshan</strain>
    </source>
</reference>
<keyword evidence="2 4" id="KW-0863">Zinc-finger</keyword>
<dbReference type="InterPro" id="IPR005312">
    <property type="entry name" value="DUF1759"/>
</dbReference>
<dbReference type="PANTHER" id="PTHR47331">
    <property type="entry name" value="PHD-TYPE DOMAIN-CONTAINING PROTEIN"/>
    <property type="match status" value="1"/>
</dbReference>
<feature type="region of interest" description="Disordered" evidence="5">
    <location>
        <begin position="382"/>
        <end position="407"/>
    </location>
</feature>
<dbReference type="InterPro" id="IPR040676">
    <property type="entry name" value="DUF5641"/>
</dbReference>
<feature type="compositionally biased region" description="Polar residues" evidence="5">
    <location>
        <begin position="66"/>
        <end position="77"/>
    </location>
</feature>
<feature type="compositionally biased region" description="Basic and acidic residues" evidence="5">
    <location>
        <begin position="383"/>
        <end position="394"/>
    </location>
</feature>
<dbReference type="InterPro" id="IPR000477">
    <property type="entry name" value="RT_dom"/>
</dbReference>
<keyword evidence="9" id="KW-1185">Reference proteome</keyword>
<dbReference type="SUPFAM" id="SSF53098">
    <property type="entry name" value="Ribonuclease H-like"/>
    <property type="match status" value="1"/>
</dbReference>
<dbReference type="RefSeq" id="XP_062715678.1">
    <property type="nucleotide sequence ID" value="XM_062859694.1"/>
</dbReference>
<evidence type="ECO:0000256" key="4">
    <source>
        <dbReference type="PROSITE-ProRule" id="PRU00146"/>
    </source>
</evidence>
<dbReference type="Gene3D" id="3.30.40.10">
    <property type="entry name" value="Zinc/RING finger domain, C3HC4 (zinc finger)"/>
    <property type="match status" value="1"/>
</dbReference>
<dbReference type="InterPro" id="IPR019786">
    <property type="entry name" value="Zinc_finger_PHD-type_CS"/>
</dbReference>
<evidence type="ECO:0000256" key="1">
    <source>
        <dbReference type="ARBA" id="ARBA00022723"/>
    </source>
</evidence>
<dbReference type="EnsemblMetazoa" id="AALFPA23_010717.R15057">
    <property type="protein sequence ID" value="AALFPA23_010717.P15057"/>
    <property type="gene ID" value="AALFPA23_010717"/>
</dbReference>
<dbReference type="PANTHER" id="PTHR47331:SF1">
    <property type="entry name" value="GAG-LIKE PROTEIN"/>
    <property type="match status" value="1"/>
</dbReference>
<feature type="domain" description="Integrase catalytic" evidence="7">
    <location>
        <begin position="1529"/>
        <end position="1715"/>
    </location>
</feature>
<dbReference type="InterPro" id="IPR019787">
    <property type="entry name" value="Znf_PHD-finger"/>
</dbReference>
<dbReference type="InterPro" id="IPR011011">
    <property type="entry name" value="Znf_FYVE_PHD"/>
</dbReference>
<dbReference type="InterPro" id="IPR013083">
    <property type="entry name" value="Znf_RING/FYVE/PHD"/>
</dbReference>
<dbReference type="EnsemblMetazoa" id="AALFPA23_010717.R15054">
    <property type="protein sequence ID" value="AALFPA23_010717.P15054"/>
    <property type="gene ID" value="AALFPA23_010717"/>
</dbReference>
<dbReference type="PROSITE" id="PS01359">
    <property type="entry name" value="ZF_PHD_1"/>
    <property type="match status" value="1"/>
</dbReference>
<dbReference type="Pfam" id="PF00628">
    <property type="entry name" value="PHD"/>
    <property type="match status" value="1"/>
</dbReference>
<evidence type="ECO:0000256" key="5">
    <source>
        <dbReference type="SAM" id="MobiDB-lite"/>
    </source>
</evidence>
<evidence type="ECO:0000259" key="6">
    <source>
        <dbReference type="PROSITE" id="PS50016"/>
    </source>
</evidence>
<dbReference type="GeneID" id="109413753"/>
<dbReference type="PROSITE" id="PS50994">
    <property type="entry name" value="INTEGRASE"/>
    <property type="match status" value="1"/>
</dbReference>
<evidence type="ECO:0000259" key="7">
    <source>
        <dbReference type="PROSITE" id="PS50994"/>
    </source>
</evidence>
<dbReference type="SUPFAM" id="SSF56672">
    <property type="entry name" value="DNA/RNA polymerases"/>
    <property type="match status" value="1"/>
</dbReference>
<dbReference type="Pfam" id="PF00078">
    <property type="entry name" value="RVT_1"/>
    <property type="match status" value="1"/>
</dbReference>
<feature type="region of interest" description="Disordered" evidence="5">
    <location>
        <begin position="66"/>
        <end position="86"/>
    </location>
</feature>
<dbReference type="Gene3D" id="3.10.10.10">
    <property type="entry name" value="HIV Type 1 Reverse Transcriptase, subunit A, domain 1"/>
    <property type="match status" value="1"/>
</dbReference>
<dbReference type="InterPro" id="IPR012337">
    <property type="entry name" value="RNaseH-like_sf"/>
</dbReference>
<evidence type="ECO:0000313" key="8">
    <source>
        <dbReference type="EnsemblMetazoa" id="AALFPA23_010717.P15057"/>
    </source>
</evidence>
<dbReference type="InterPro" id="IPR043502">
    <property type="entry name" value="DNA/RNA_pol_sf"/>
</dbReference>
<keyword evidence="1" id="KW-0479">Metal-binding</keyword>
<dbReference type="InterPro" id="IPR001965">
    <property type="entry name" value="Znf_PHD"/>
</dbReference>
<sequence>MPPLAPPPDRSCSMCQSEDNSRMVCCDQCSNWFHFDCVGVTEDTANHPWICPSCARANMINPTVGSTSMPVPTSEPSTAKVPAPPAPPLATALPPPPTRPVQLSVDLQLKMLEEERALERKYLQRKYQLMMEASGTASNPLPTSHSMPDDSFRMPPCHSSPLRPAPPTAPELHLLEGIGGANETAMLNSSQIAARHAVAKELPIYSGEPEEWPLFIATYENTTRLCGYTPEENMVRLQRCLRGKALDAVRCQLLHPANLEHALSTLKMLFGRPEIIVHSLIEKINKIPAPKADRLSTLVDFALAVRNMVATVQACNLEEHLYNITLLHGLVERLPTMVKLNWATHRVRLPRVSLLEFSDWLYTVAEAASTVTMSSTSLPAYEAKPRRSGNREDGFISVHSEPQPQQGPTWTYQAKEGCVVCQNSCSTVENCPEFLNLNHPDRWAALRVHKLCRTCLGTHRGPCRSNDICGKNGCTFKHHRLLHNERAGTYTAARVSAEPEQGESSSNNVNLNQLNCNTHRWNEKSVLFQYVPVVLHHNGNTVHTYAFVDCGSHITLLEDELAADLNLRGEKHPLCIRWTADHCRFEDSAERVSLHVSGTENEDNKFLLSEVFTVKDLKLPAQTLSVSKLCRKYGYLKGLPVQSYNNIRPRLLIGMNNIRLGHALDSREGGENGPIATKTRLGWTIFGTCLDDHPKPSTVPYSFHICSHSTKADENLHAAVKNYFALDSIGITASRKELLSVDDERALKILQSNTRLENGRYTTSLLWKYDDVRLPNNKSMALRRHNCLVKRMKREPTLGETLKNKIADYIRKGYIRKLSHQEMHQPGNRIWYLPIFPVFNENKPGKVRIVWDAAAAVSGTSLNSVLLKGPDRLEPLSFVLYKFRERRIAICGDIEEMFHQVRMNEEDQQSQRFFFQDKMDTSEPDEYVMTVMTFGATCSPSSANFVINQNAERFAGQLPEAASAIRKSHYVDDMLASVDTESEAIQLAEDVRFIHQQGGFKMRGWISNSPTVRTALNSENIPGKSLDLNKEIALEKVLGMWWNTDTDEFQFKLSKERYADLLTGVKHPTKRELLSMLMSVYDPLGLIANFLMPLKLLLQEIWRSGVSWDEPIEFRHMQKWRAWLKYLPQASSVRIPRCYTKGRSYEKLSIELHTFVDASELGYCAVSYLRFEQAEQIDCVLVGAKTRVAPLKFVSIPRLELQAAVVGTRLAKSIQEGHSIGITQRYFWTDAADVLCWLRSDHRTYSQFVAFRITDILESSDITEWKYVPTKENVADEGTKIQRQIEFDADSRWRRGPPFLWGPRNNWPLEPLPKKMTTLEIRPSMLHHAVAPVLDCLQADKFSSWHRLRRITALVARFPSNIRQRIAGGSPVAGPLTSTELLQAEVFHYKRAQNDVYSDEITLLTAGSGKSTLPKGNRLYKLTPIIDDDGVLRIHGRIDACDYVGKNTKYPIVLPRGHALTRLVLQSIHEKYHHLCYETFVNETRKKFYIPKLRIECKRIQSSCQRCKVRKAQPAPPAMGNLPKARLAAYVRPFSYIGVDYFGPFNVAVGRRVEKRWGVLVTCLTVRAIHIELAHTLNTDSCIMALRNCFARRGVPIQIISDRGTNFIGAEKELKNALQSIDQDAMIREFTTSSTSWVFNPPATPHMGGSWERLIQSVKKILYEMQPNRLPKEEVLRNCLIEVENVVNSRPLTHVPIEDESSPALTPNHFLVGSSNGLKPLVPFDDRSTSLKQSHKTSQILANFFWKRWVDEYLPNITRRTKWFAPVKPIAVGDIVVIVDPKQPRNCWPKGKVLATNLSKDGQVRQASVQTSGGIFQRSAVNLAVLDVGANTSGSDQGPTTGGGCCARPLCDAAPTTP</sequence>
<dbReference type="EnsemblMetazoa" id="AALFPA23_010717.R15055">
    <property type="protein sequence ID" value="AALFPA23_010717.P15055"/>
    <property type="gene ID" value="AALFPA23_010717"/>
</dbReference>
<reference evidence="9" key="1">
    <citation type="journal article" date="2015" name="Proc. Natl. Acad. Sci. U.S.A.">
        <title>Genome sequence of the Asian Tiger mosquito, Aedes albopictus, reveals insights into its biology, genetics, and evolution.</title>
        <authorList>
            <person name="Chen X.G."/>
            <person name="Jiang X."/>
            <person name="Gu J."/>
            <person name="Xu M."/>
            <person name="Wu Y."/>
            <person name="Deng Y."/>
            <person name="Zhang C."/>
            <person name="Bonizzoni M."/>
            <person name="Dermauw W."/>
            <person name="Vontas J."/>
            <person name="Armbruster P."/>
            <person name="Huang X."/>
            <person name="Yang Y."/>
            <person name="Zhang H."/>
            <person name="He W."/>
            <person name="Peng H."/>
            <person name="Liu Y."/>
            <person name="Wu K."/>
            <person name="Chen J."/>
            <person name="Lirakis M."/>
            <person name="Topalis P."/>
            <person name="Van Leeuwen T."/>
            <person name="Hall A.B."/>
            <person name="Jiang X."/>
            <person name="Thorpe C."/>
            <person name="Mueller R.L."/>
            <person name="Sun C."/>
            <person name="Waterhouse R.M."/>
            <person name="Yan G."/>
            <person name="Tu Z.J."/>
            <person name="Fang X."/>
            <person name="James A.A."/>
        </authorList>
    </citation>
    <scope>NUCLEOTIDE SEQUENCE [LARGE SCALE GENOMIC DNA]</scope>
    <source>
        <strain evidence="9">Foshan</strain>
    </source>
</reference>
<evidence type="ECO:0000256" key="2">
    <source>
        <dbReference type="ARBA" id="ARBA00022771"/>
    </source>
</evidence>
<dbReference type="InterPro" id="IPR001584">
    <property type="entry name" value="Integrase_cat-core"/>
</dbReference>
<dbReference type="Gene3D" id="3.30.420.10">
    <property type="entry name" value="Ribonuclease H-like superfamily/Ribonuclease H"/>
    <property type="match status" value="1"/>
</dbReference>
<evidence type="ECO:0000313" key="9">
    <source>
        <dbReference type="Proteomes" id="UP000069940"/>
    </source>
</evidence>
<dbReference type="Proteomes" id="UP000069940">
    <property type="component" value="Unassembled WGS sequence"/>
</dbReference>
<feature type="domain" description="PHD-type" evidence="6">
    <location>
        <begin position="9"/>
        <end position="57"/>
    </location>
</feature>
<dbReference type="Pfam" id="PF05380">
    <property type="entry name" value="Peptidase_A17"/>
    <property type="match status" value="1"/>
</dbReference>
<accession>A0ABM1YND5</accession>
<organism evidence="8 9">
    <name type="scientific">Aedes albopictus</name>
    <name type="common">Asian tiger mosquito</name>
    <name type="synonym">Stegomyia albopicta</name>
    <dbReference type="NCBI Taxonomy" id="7160"/>
    <lineage>
        <taxon>Eukaryota</taxon>
        <taxon>Metazoa</taxon>
        <taxon>Ecdysozoa</taxon>
        <taxon>Arthropoda</taxon>
        <taxon>Hexapoda</taxon>
        <taxon>Insecta</taxon>
        <taxon>Pterygota</taxon>
        <taxon>Neoptera</taxon>
        <taxon>Endopterygota</taxon>
        <taxon>Diptera</taxon>
        <taxon>Nematocera</taxon>
        <taxon>Culicoidea</taxon>
        <taxon>Culicidae</taxon>
        <taxon>Culicinae</taxon>
        <taxon>Aedini</taxon>
        <taxon>Aedes</taxon>
        <taxon>Stegomyia</taxon>
    </lineage>
</organism>
<dbReference type="SUPFAM" id="SSF57903">
    <property type="entry name" value="FYVE/PHD zinc finger"/>
    <property type="match status" value="1"/>
</dbReference>
<dbReference type="Pfam" id="PF17921">
    <property type="entry name" value="Integrase_H2C2"/>
    <property type="match status" value="1"/>
</dbReference>
<dbReference type="InterPro" id="IPR008042">
    <property type="entry name" value="Retrotrans_Pao"/>
</dbReference>
<dbReference type="RefSeq" id="XP_062715680.1">
    <property type="nucleotide sequence ID" value="XM_062859696.1"/>
</dbReference>
<name>A0ABM1YND5_AEDAL</name>
<proteinExistence type="predicted"/>
<evidence type="ECO:0000256" key="3">
    <source>
        <dbReference type="ARBA" id="ARBA00022833"/>
    </source>
</evidence>
<dbReference type="Pfam" id="PF18701">
    <property type="entry name" value="DUF5641"/>
    <property type="match status" value="1"/>
</dbReference>